<dbReference type="RefSeq" id="WP_132805020.1">
    <property type="nucleotide sequence ID" value="NZ_SMAK01000001.1"/>
</dbReference>
<evidence type="ECO:0000313" key="8">
    <source>
        <dbReference type="EMBL" id="TCT13657.1"/>
    </source>
</evidence>
<dbReference type="InterPro" id="IPR027385">
    <property type="entry name" value="Beta-barrel_OMP"/>
</dbReference>
<sequence length="258" mass="27389">MTYQRSLIAAGALSLAVLAPTGAMAADMPSYTPPPPMAAAPVWSWQGFYMGLFAGAAWGDVEATELFNAPTLTYYNGTGANYSLDGTGFFGGAQAGYNWQMNQFVLGIEGELGYMDLKDSRLDPNSLLLPVPDTYTKFDSDFYGALTGRIGFAADQVLLYAKGGVAFLNADATTNDSCNVGGCGALLINATGSDTMVGWTLGGGLEYAFTPNWSIKAEYMYFDFGDFDIAGVASNGLAYSQNFDVTAHTAKVGVNYRF</sequence>
<feature type="signal peptide" evidence="6">
    <location>
        <begin position="1"/>
        <end position="25"/>
    </location>
</feature>
<evidence type="ECO:0000256" key="5">
    <source>
        <dbReference type="ARBA" id="ARBA00038306"/>
    </source>
</evidence>
<name>A0A4R3MIL5_9HYPH</name>
<comment type="subcellular location">
    <subcellularLocation>
        <location evidence="1">Cell outer membrane</location>
    </subcellularLocation>
</comment>
<dbReference type="PANTHER" id="PTHR34001">
    <property type="entry name" value="BLL7405 PROTEIN"/>
    <property type="match status" value="1"/>
</dbReference>
<accession>A0A4R3MIL5</accession>
<dbReference type="GO" id="GO:0009279">
    <property type="term" value="C:cell outer membrane"/>
    <property type="evidence" value="ECO:0007669"/>
    <property type="project" value="UniProtKB-SubCell"/>
</dbReference>
<organism evidence="8 9">
    <name type="scientific">Tepidamorphus gemmatus</name>
    <dbReference type="NCBI Taxonomy" id="747076"/>
    <lineage>
        <taxon>Bacteria</taxon>
        <taxon>Pseudomonadati</taxon>
        <taxon>Pseudomonadota</taxon>
        <taxon>Alphaproteobacteria</taxon>
        <taxon>Hyphomicrobiales</taxon>
        <taxon>Tepidamorphaceae</taxon>
        <taxon>Tepidamorphus</taxon>
    </lineage>
</organism>
<evidence type="ECO:0000256" key="1">
    <source>
        <dbReference type="ARBA" id="ARBA00004442"/>
    </source>
</evidence>
<dbReference type="OrthoDB" id="9815357at2"/>
<gene>
    <name evidence="8" type="ORF">EDC22_101528</name>
</gene>
<keyword evidence="9" id="KW-1185">Reference proteome</keyword>
<evidence type="ECO:0000256" key="4">
    <source>
        <dbReference type="ARBA" id="ARBA00023237"/>
    </source>
</evidence>
<dbReference type="Gene3D" id="2.40.160.20">
    <property type="match status" value="1"/>
</dbReference>
<dbReference type="PANTHER" id="PTHR34001:SF3">
    <property type="entry name" value="BLL7405 PROTEIN"/>
    <property type="match status" value="1"/>
</dbReference>
<dbReference type="Proteomes" id="UP000295678">
    <property type="component" value="Unassembled WGS sequence"/>
</dbReference>
<comment type="caution">
    <text evidence="8">The sequence shown here is derived from an EMBL/GenBank/DDBJ whole genome shotgun (WGS) entry which is preliminary data.</text>
</comment>
<comment type="similarity">
    <text evidence="5">Belongs to the Omp25/RopB family.</text>
</comment>
<evidence type="ECO:0000313" key="9">
    <source>
        <dbReference type="Proteomes" id="UP000295678"/>
    </source>
</evidence>
<feature type="domain" description="Outer membrane protein beta-barrel" evidence="7">
    <location>
        <begin position="37"/>
        <end position="258"/>
    </location>
</feature>
<evidence type="ECO:0000256" key="2">
    <source>
        <dbReference type="ARBA" id="ARBA00022729"/>
    </source>
</evidence>
<evidence type="ECO:0000259" key="7">
    <source>
        <dbReference type="Pfam" id="PF13505"/>
    </source>
</evidence>
<keyword evidence="3" id="KW-0472">Membrane</keyword>
<dbReference type="InterPro" id="IPR051692">
    <property type="entry name" value="OMP-like"/>
</dbReference>
<feature type="chain" id="PRO_5020954708" evidence="6">
    <location>
        <begin position="26"/>
        <end position="258"/>
    </location>
</feature>
<protein>
    <submittedName>
        <fullName evidence="8">Outer membrane immunogenic protein</fullName>
    </submittedName>
</protein>
<dbReference type="AlphaFoldDB" id="A0A4R3MIL5"/>
<dbReference type="EMBL" id="SMAK01000001">
    <property type="protein sequence ID" value="TCT13657.1"/>
    <property type="molecule type" value="Genomic_DNA"/>
</dbReference>
<keyword evidence="2 6" id="KW-0732">Signal</keyword>
<proteinExistence type="inferred from homology"/>
<keyword evidence="4" id="KW-0998">Cell outer membrane</keyword>
<reference evidence="8 9" key="1">
    <citation type="submission" date="2019-03" db="EMBL/GenBank/DDBJ databases">
        <title>Genomic Encyclopedia of Type Strains, Phase IV (KMG-IV): sequencing the most valuable type-strain genomes for metagenomic binning, comparative biology and taxonomic classification.</title>
        <authorList>
            <person name="Goeker M."/>
        </authorList>
    </citation>
    <scope>NUCLEOTIDE SEQUENCE [LARGE SCALE GENOMIC DNA]</scope>
    <source>
        <strain evidence="8 9">DSM 19345</strain>
    </source>
</reference>
<dbReference type="Pfam" id="PF13505">
    <property type="entry name" value="OMP_b-brl"/>
    <property type="match status" value="1"/>
</dbReference>
<dbReference type="SUPFAM" id="SSF56925">
    <property type="entry name" value="OMPA-like"/>
    <property type="match status" value="1"/>
</dbReference>
<evidence type="ECO:0000256" key="6">
    <source>
        <dbReference type="SAM" id="SignalP"/>
    </source>
</evidence>
<evidence type="ECO:0000256" key="3">
    <source>
        <dbReference type="ARBA" id="ARBA00023136"/>
    </source>
</evidence>
<dbReference type="InterPro" id="IPR011250">
    <property type="entry name" value="OMP/PagP_B-barrel"/>
</dbReference>